<reference evidence="3 4" key="1">
    <citation type="submission" date="2018-08" db="EMBL/GenBank/DDBJ databases">
        <title>Diversity &amp; Physiological Properties of Lignin-Decomposing Actinobacteria from Soil.</title>
        <authorList>
            <person name="Roh S.G."/>
            <person name="Kim S.B."/>
        </authorList>
    </citation>
    <scope>NUCLEOTIDE SEQUENCE [LARGE SCALE GENOMIC DNA]</scope>
    <source>
        <strain evidence="3 4">MMS17-GH009</strain>
    </source>
</reference>
<dbReference type="RefSeq" id="WP_117487655.1">
    <property type="nucleotide sequence ID" value="NZ_QVIG01000001.1"/>
</dbReference>
<dbReference type="NCBIfam" id="NF033542">
    <property type="entry name" value="transpos_IS110"/>
    <property type="match status" value="1"/>
</dbReference>
<evidence type="ECO:0000313" key="4">
    <source>
        <dbReference type="Proteomes" id="UP000263377"/>
    </source>
</evidence>
<dbReference type="PANTHER" id="PTHR33055">
    <property type="entry name" value="TRANSPOSASE FOR INSERTION SEQUENCE ELEMENT IS1111A"/>
    <property type="match status" value="1"/>
</dbReference>
<dbReference type="Pfam" id="PF02371">
    <property type="entry name" value="Transposase_20"/>
    <property type="match status" value="1"/>
</dbReference>
<name>A0A372ZVW6_9ACTN</name>
<sequence>MASWALFAGIDWSENLNDLAVVDRTGQLVASARFEATPAGIRDMLKVISGVRASKGFSRKSVPVAIEASRGLLVAALQQHGQPVVPIHPATVARYRGRINPGNRKKSDAGDCLLLANILRTDGHLHRRLHRSSDHANAIGALTRAQLRAVRTRQYHYLQMRAQLRQVHPAAISAWATMEHRLLRPEAREVIALAPTSSRAALLTRRQIRAALERGGRSRLLDSETDRLHTVFREPVLRNPPALEDALGQGVLSTLRFVNEASKSVEEMTSTTTDLFLQHPQSGIYLSFPGVGALTGARLLGELGDDPARFPTGKGMAAYAGARPFTWASGSSRTVLHRRISANKFLAGYGHFWAFTTLTKSAECRAYYDRRREAGDRHNAALRRLFAKLMSSLHYCLRHDVEFDAAAAWPRAPEAEAAAA</sequence>
<feature type="domain" description="Transposase IS116/IS110/IS902 C-terminal" evidence="2">
    <location>
        <begin position="287"/>
        <end position="368"/>
    </location>
</feature>
<dbReference type="Pfam" id="PF01548">
    <property type="entry name" value="DEDD_Tnp_IS110"/>
    <property type="match status" value="1"/>
</dbReference>
<dbReference type="InterPro" id="IPR002525">
    <property type="entry name" value="Transp_IS110-like_N"/>
</dbReference>
<organism evidence="3 4">
    <name type="scientific">Kitasatospora xanthocidica</name>
    <dbReference type="NCBI Taxonomy" id="83382"/>
    <lineage>
        <taxon>Bacteria</taxon>
        <taxon>Bacillati</taxon>
        <taxon>Actinomycetota</taxon>
        <taxon>Actinomycetes</taxon>
        <taxon>Kitasatosporales</taxon>
        <taxon>Streptomycetaceae</taxon>
        <taxon>Kitasatospora</taxon>
    </lineage>
</organism>
<dbReference type="GO" id="GO:0006313">
    <property type="term" value="P:DNA transposition"/>
    <property type="evidence" value="ECO:0007669"/>
    <property type="project" value="InterPro"/>
</dbReference>
<dbReference type="EMBL" id="QVIG01000001">
    <property type="protein sequence ID" value="RGD59457.1"/>
    <property type="molecule type" value="Genomic_DNA"/>
</dbReference>
<protein>
    <submittedName>
        <fullName evidence="3">IS110 family transposase</fullName>
    </submittedName>
</protein>
<dbReference type="GO" id="GO:0004803">
    <property type="term" value="F:transposase activity"/>
    <property type="evidence" value="ECO:0007669"/>
    <property type="project" value="InterPro"/>
</dbReference>
<evidence type="ECO:0000313" key="3">
    <source>
        <dbReference type="EMBL" id="RGD59457.1"/>
    </source>
</evidence>
<dbReference type="InterPro" id="IPR003346">
    <property type="entry name" value="Transposase_20"/>
</dbReference>
<proteinExistence type="predicted"/>
<feature type="domain" description="Transposase IS110-like N-terminal" evidence="1">
    <location>
        <begin position="8"/>
        <end position="169"/>
    </location>
</feature>
<keyword evidence="4" id="KW-1185">Reference proteome</keyword>
<evidence type="ECO:0000259" key="2">
    <source>
        <dbReference type="Pfam" id="PF02371"/>
    </source>
</evidence>
<dbReference type="PANTHER" id="PTHR33055:SF3">
    <property type="entry name" value="PUTATIVE TRANSPOSASE FOR IS117-RELATED"/>
    <property type="match status" value="1"/>
</dbReference>
<dbReference type="GO" id="GO:0003677">
    <property type="term" value="F:DNA binding"/>
    <property type="evidence" value="ECO:0007669"/>
    <property type="project" value="InterPro"/>
</dbReference>
<gene>
    <name evidence="3" type="ORF">DR950_18135</name>
</gene>
<dbReference type="Proteomes" id="UP000263377">
    <property type="component" value="Unassembled WGS sequence"/>
</dbReference>
<evidence type="ECO:0000259" key="1">
    <source>
        <dbReference type="Pfam" id="PF01548"/>
    </source>
</evidence>
<comment type="caution">
    <text evidence="3">The sequence shown here is derived from an EMBL/GenBank/DDBJ whole genome shotgun (WGS) entry which is preliminary data.</text>
</comment>
<dbReference type="AlphaFoldDB" id="A0A372ZVW6"/>
<dbReference type="InterPro" id="IPR047650">
    <property type="entry name" value="Transpos_IS110"/>
</dbReference>
<accession>A0A372ZVW6</accession>